<feature type="binding site" evidence="10">
    <location>
        <begin position="11"/>
        <end position="16"/>
    </location>
    <ligand>
        <name>substrate</name>
    </ligand>
</feature>
<keyword evidence="8 10" id="KW-0460">Magnesium</keyword>
<dbReference type="Gene3D" id="3.40.50.300">
    <property type="entry name" value="P-loop containing nucleotide triphosphate hydrolases"/>
    <property type="match status" value="1"/>
</dbReference>
<evidence type="ECO:0000256" key="7">
    <source>
        <dbReference type="ARBA" id="ARBA00022840"/>
    </source>
</evidence>
<evidence type="ECO:0000256" key="2">
    <source>
        <dbReference type="ARBA" id="ARBA00003213"/>
    </source>
</evidence>
<dbReference type="EC" id="2.5.1.75" evidence="10"/>
<evidence type="ECO:0000256" key="5">
    <source>
        <dbReference type="ARBA" id="ARBA00022694"/>
    </source>
</evidence>
<dbReference type="GO" id="GO:0052381">
    <property type="term" value="F:tRNA dimethylallyltransferase activity"/>
    <property type="evidence" value="ECO:0007669"/>
    <property type="project" value="UniProtKB-UniRule"/>
</dbReference>
<dbReference type="SUPFAM" id="SSF52540">
    <property type="entry name" value="P-loop containing nucleoside triphosphate hydrolases"/>
    <property type="match status" value="2"/>
</dbReference>
<evidence type="ECO:0000256" key="3">
    <source>
        <dbReference type="ARBA" id="ARBA00005842"/>
    </source>
</evidence>
<evidence type="ECO:0000256" key="11">
    <source>
        <dbReference type="RuleBase" id="RU003783"/>
    </source>
</evidence>
<keyword evidence="4 10" id="KW-0808">Transferase</keyword>
<gene>
    <name evidence="14" type="primary">miaA1-2</name>
    <name evidence="10" type="synonym">miaA</name>
    <name evidence="14" type="ORF">PSM36_1996</name>
</gene>
<name>A0A1R3SX00_9BACT</name>
<protein>
    <recommendedName>
        <fullName evidence="10">tRNA dimethylallyltransferase</fullName>
        <ecNumber evidence="10">2.5.1.75</ecNumber>
    </recommendedName>
    <alternativeName>
        <fullName evidence="10">Dimethylallyl diphosphate:tRNA dimethylallyltransferase</fullName>
        <shortName evidence="10">DMAPP:tRNA dimethylallyltransferase</shortName>
        <shortName evidence="10">DMATase</shortName>
    </alternativeName>
    <alternativeName>
        <fullName evidence="10">Isopentenyl-diphosphate:tRNA isopentenyltransferase</fullName>
        <shortName evidence="10">IPP transferase</shortName>
        <shortName evidence="10">IPPT</shortName>
        <shortName evidence="10">IPTase</shortName>
    </alternativeName>
</protein>
<dbReference type="GO" id="GO:0006400">
    <property type="term" value="P:tRNA modification"/>
    <property type="evidence" value="ECO:0007669"/>
    <property type="project" value="TreeGrafter"/>
</dbReference>
<comment type="caution">
    <text evidence="10">Lacks conserved residue(s) required for the propagation of feature annotation.</text>
</comment>
<keyword evidence="7 10" id="KW-0067">ATP-binding</keyword>
<evidence type="ECO:0000256" key="8">
    <source>
        <dbReference type="ARBA" id="ARBA00022842"/>
    </source>
</evidence>
<reference evidence="14 15" key="1">
    <citation type="submission" date="2016-08" db="EMBL/GenBank/DDBJ databases">
        <authorList>
            <person name="Seilhamer J.J."/>
        </authorList>
    </citation>
    <scope>NUCLEOTIDE SEQUENCE [LARGE SCALE GENOMIC DNA]</scope>
    <source>
        <strain evidence="14">M3/6</strain>
    </source>
</reference>
<dbReference type="PANTHER" id="PTHR11088">
    <property type="entry name" value="TRNA DIMETHYLALLYLTRANSFERASE"/>
    <property type="match status" value="1"/>
</dbReference>
<comment type="cofactor">
    <cofactor evidence="1 10">
        <name>Mg(2+)</name>
        <dbReference type="ChEBI" id="CHEBI:18420"/>
    </cofactor>
</comment>
<feature type="region of interest" description="Interaction with substrate tRNA" evidence="10">
    <location>
        <begin position="34"/>
        <end position="37"/>
    </location>
</feature>
<dbReference type="Proteomes" id="UP000187464">
    <property type="component" value="Chromosome I"/>
</dbReference>
<keyword evidence="15" id="KW-1185">Reference proteome</keyword>
<evidence type="ECO:0000313" key="15">
    <source>
        <dbReference type="Proteomes" id="UP000187464"/>
    </source>
</evidence>
<feature type="site" description="Interaction with substrate tRNA" evidence="10">
    <location>
        <position position="100"/>
    </location>
</feature>
<dbReference type="PANTHER" id="PTHR11088:SF60">
    <property type="entry name" value="TRNA DIMETHYLALLYLTRANSFERASE"/>
    <property type="match status" value="1"/>
</dbReference>
<evidence type="ECO:0000256" key="9">
    <source>
        <dbReference type="ARBA" id="ARBA00049563"/>
    </source>
</evidence>
<dbReference type="NCBIfam" id="TIGR00174">
    <property type="entry name" value="miaA"/>
    <property type="match status" value="1"/>
</dbReference>
<feature type="site" description="Interaction with substrate tRNA" evidence="10">
    <location>
        <position position="122"/>
    </location>
</feature>
<organism evidence="14 15">
    <name type="scientific">Proteiniphilum saccharofermentans</name>
    <dbReference type="NCBI Taxonomy" id="1642647"/>
    <lineage>
        <taxon>Bacteria</taxon>
        <taxon>Pseudomonadati</taxon>
        <taxon>Bacteroidota</taxon>
        <taxon>Bacteroidia</taxon>
        <taxon>Bacteroidales</taxon>
        <taxon>Dysgonomonadaceae</taxon>
        <taxon>Proteiniphilum</taxon>
    </lineage>
</organism>
<dbReference type="RefSeq" id="WP_076930746.1">
    <property type="nucleotide sequence ID" value="NZ_DAMBAO010000008.1"/>
</dbReference>
<dbReference type="KEGG" id="psac:PSM36_1996"/>
<comment type="function">
    <text evidence="2 10 12">Catalyzes the transfer of a dimethylallyl group onto the adenine at position 37 in tRNAs that read codons beginning with uridine, leading to the formation of N6-(dimethylallyl)adenosine (i(6)A).</text>
</comment>
<evidence type="ECO:0000256" key="12">
    <source>
        <dbReference type="RuleBase" id="RU003784"/>
    </source>
</evidence>
<evidence type="ECO:0000256" key="4">
    <source>
        <dbReference type="ARBA" id="ARBA00022679"/>
    </source>
</evidence>
<dbReference type="EMBL" id="LT605205">
    <property type="protein sequence ID" value="SCD20803.1"/>
    <property type="molecule type" value="Genomic_DNA"/>
</dbReference>
<comment type="similarity">
    <text evidence="3 10 13">Belongs to the IPP transferase family.</text>
</comment>
<dbReference type="InterPro" id="IPR018022">
    <property type="entry name" value="IPT"/>
</dbReference>
<evidence type="ECO:0000256" key="10">
    <source>
        <dbReference type="HAMAP-Rule" id="MF_00185"/>
    </source>
</evidence>
<comment type="catalytic activity">
    <reaction evidence="9 10 11">
        <text>adenosine(37) in tRNA + dimethylallyl diphosphate = N(6)-dimethylallyladenosine(37) in tRNA + diphosphate</text>
        <dbReference type="Rhea" id="RHEA:26482"/>
        <dbReference type="Rhea" id="RHEA-COMP:10162"/>
        <dbReference type="Rhea" id="RHEA-COMP:10375"/>
        <dbReference type="ChEBI" id="CHEBI:33019"/>
        <dbReference type="ChEBI" id="CHEBI:57623"/>
        <dbReference type="ChEBI" id="CHEBI:74411"/>
        <dbReference type="ChEBI" id="CHEBI:74415"/>
        <dbReference type="EC" id="2.5.1.75"/>
    </reaction>
</comment>
<dbReference type="InterPro" id="IPR039657">
    <property type="entry name" value="Dimethylallyltransferase"/>
</dbReference>
<dbReference type="InterPro" id="IPR027417">
    <property type="entry name" value="P-loop_NTPase"/>
</dbReference>
<comment type="subunit">
    <text evidence="10">Monomer.</text>
</comment>
<evidence type="ECO:0000313" key="14">
    <source>
        <dbReference type="EMBL" id="SCD20803.1"/>
    </source>
</evidence>
<dbReference type="GO" id="GO:0005524">
    <property type="term" value="F:ATP binding"/>
    <property type="evidence" value="ECO:0007669"/>
    <property type="project" value="UniProtKB-UniRule"/>
</dbReference>
<feature type="binding site" evidence="10">
    <location>
        <begin position="9"/>
        <end position="16"/>
    </location>
    <ligand>
        <name>ATP</name>
        <dbReference type="ChEBI" id="CHEBI:30616"/>
    </ligand>
</feature>
<evidence type="ECO:0000256" key="13">
    <source>
        <dbReference type="RuleBase" id="RU003785"/>
    </source>
</evidence>
<keyword evidence="5 10" id="KW-0819">tRNA processing</keyword>
<sequence length="300" mass="34859">MNTLLVLLGPTGVGKTEWSLRVAEELESPILSADSRQIYKGMTIGTAAPTSAQLSRVTHYFVGVLSPEDYYSASEYERDALSLLQELYGQYPVVVMTGGSMMYIDAVCKGIDDIPTIDETLRKELQEIYRRDGLDPIRQQLKILDPVFYNEVDLKNPKRVIHALEVCLMAGRPYSSLRTNPKKERPFRIVKIGFTRDREELYDRINRRVDRMIEEGLIEEARSFYPQRHLNSLNTVGYKELFDYFDGKYSLGFAIEKIKQHSRNYARKQLTWFKKDKETIWINLSDENQDVMKRVFALFV</sequence>
<dbReference type="AlphaFoldDB" id="A0A1R3SX00"/>
<dbReference type="HAMAP" id="MF_00185">
    <property type="entry name" value="IPP_trans"/>
    <property type="match status" value="1"/>
</dbReference>
<dbReference type="Pfam" id="PF01715">
    <property type="entry name" value="IPPT"/>
    <property type="match status" value="1"/>
</dbReference>
<proteinExistence type="inferred from homology"/>
<accession>A0A1R3SX00</accession>
<dbReference type="Gene3D" id="1.10.20.140">
    <property type="match status" value="1"/>
</dbReference>
<evidence type="ECO:0000256" key="1">
    <source>
        <dbReference type="ARBA" id="ARBA00001946"/>
    </source>
</evidence>
<dbReference type="STRING" id="1642647.PSM36_1996"/>
<evidence type="ECO:0000256" key="6">
    <source>
        <dbReference type="ARBA" id="ARBA00022741"/>
    </source>
</evidence>
<keyword evidence="6 10" id="KW-0547">Nucleotide-binding</keyword>